<name>K8EGV5_9CHLO</name>
<dbReference type="Pfam" id="PF00149">
    <property type="entry name" value="Metallophos"/>
    <property type="match status" value="1"/>
</dbReference>
<accession>K8EGV5</accession>
<dbReference type="KEGG" id="bpg:Bathy06g05020"/>
<dbReference type="InterPro" id="IPR004843">
    <property type="entry name" value="Calcineurin-like_PHP"/>
</dbReference>
<dbReference type="GeneID" id="19015483"/>
<evidence type="ECO:0000313" key="3">
    <source>
        <dbReference type="Proteomes" id="UP000198341"/>
    </source>
</evidence>
<dbReference type="GO" id="GO:0016787">
    <property type="term" value="F:hydrolase activity"/>
    <property type="evidence" value="ECO:0007669"/>
    <property type="project" value="InterPro"/>
</dbReference>
<feature type="domain" description="Calcineurin-like phosphoesterase" evidence="1">
    <location>
        <begin position="9"/>
        <end position="277"/>
    </location>
</feature>
<gene>
    <name evidence="2" type="ORF">Bathy06g05020</name>
</gene>
<dbReference type="SUPFAM" id="SSF56300">
    <property type="entry name" value="Metallo-dependent phosphatases"/>
    <property type="match status" value="1"/>
</dbReference>
<proteinExistence type="predicted"/>
<dbReference type="OrthoDB" id="2160551at2759"/>
<evidence type="ECO:0000313" key="2">
    <source>
        <dbReference type="EMBL" id="CCO17261.1"/>
    </source>
</evidence>
<keyword evidence="3" id="KW-1185">Reference proteome</keyword>
<protein>
    <recommendedName>
        <fullName evidence="1">Calcineurin-like phosphoesterase domain-containing protein</fullName>
    </recommendedName>
</protein>
<dbReference type="RefSeq" id="XP_007512661.1">
    <property type="nucleotide sequence ID" value="XM_007512599.1"/>
</dbReference>
<reference evidence="2 3" key="1">
    <citation type="submission" date="2011-10" db="EMBL/GenBank/DDBJ databases">
        <authorList>
            <person name="Genoscope - CEA"/>
        </authorList>
    </citation>
    <scope>NUCLEOTIDE SEQUENCE [LARGE SCALE GENOMIC DNA]</scope>
    <source>
        <strain evidence="2 3">RCC 1105</strain>
    </source>
</reference>
<dbReference type="Gene3D" id="3.60.21.10">
    <property type="match status" value="1"/>
</dbReference>
<dbReference type="EMBL" id="FO082273">
    <property type="protein sequence ID" value="CCO17261.1"/>
    <property type="molecule type" value="Genomic_DNA"/>
</dbReference>
<sequence length="336" mass="38458">MMKKDKNRRVVFSSDFHGNLNMLETFLSYSVNDLDGDYIILGGDIGPRGESAGDKETVEYHHGEMMKQKRWFQEQFCELVEKYFPHRGEEEKQKRKRKLFIVLGNSDWQVNEAVLKQKFSFPLENDSVKVCSGLGDVFVEDECVEFVFTALVVASNHRKKDWERKDVDAENVPEKNQRAGFISRYNEEREEYEVEKYAGVNDACTRPTIAKTLAALQPKMAPLENSSCLTKVWVNHGPPFDTIGDLTHRNERVGSKALRNFIAERMPDITLHGHIHESVKEHGNEAFTSRIKNTLVASSGNDFMSDVCHGIFFETNDIAGTVSRFEVKVKESNSTY</sequence>
<dbReference type="Proteomes" id="UP000198341">
    <property type="component" value="Chromosome 6"/>
</dbReference>
<dbReference type="AlphaFoldDB" id="K8EGV5"/>
<evidence type="ECO:0000259" key="1">
    <source>
        <dbReference type="Pfam" id="PF00149"/>
    </source>
</evidence>
<dbReference type="InterPro" id="IPR029052">
    <property type="entry name" value="Metallo-depent_PP-like"/>
</dbReference>
<organism evidence="2 3">
    <name type="scientific">Bathycoccus prasinos</name>
    <dbReference type="NCBI Taxonomy" id="41875"/>
    <lineage>
        <taxon>Eukaryota</taxon>
        <taxon>Viridiplantae</taxon>
        <taxon>Chlorophyta</taxon>
        <taxon>Mamiellophyceae</taxon>
        <taxon>Mamiellales</taxon>
        <taxon>Bathycoccaceae</taxon>
        <taxon>Bathycoccus</taxon>
    </lineage>
</organism>